<dbReference type="PANTHER" id="PTHR11254:SF363">
    <property type="entry name" value="E3 UBIQUITIN-PROTEIN LIGASE HACE1"/>
    <property type="match status" value="1"/>
</dbReference>
<evidence type="ECO:0000256" key="14">
    <source>
        <dbReference type="ARBA" id="ARBA00023306"/>
    </source>
</evidence>
<evidence type="ECO:0000256" key="3">
    <source>
        <dbReference type="ARBA" id="ARBA00004496"/>
    </source>
</evidence>
<feature type="repeat" description="ANK" evidence="19">
    <location>
        <begin position="126"/>
        <end position="158"/>
    </location>
</feature>
<sequence length="864" mass="97046">MEFLHHLTRSLRSARTVQLPEDDRSAFYVLMPMVIGNQHRSVADLLASSNFDVNYACERAQRNLLHIAANCGSYECLSLLLKKGSLANTQDMSGCTPLHLAARNGLKKCLNKLLEYKADVNIRNNEGLTTIHWLAVNGRTEMLHDLLQHVPNVDVEDAQGQTALHVACQNGHKSTVICLLDNGADINGTNYYKATPLHFACSHGQLATTKILLLRSAKFLPDALGNTPLELSVQLYKVLSYLCLQNNDICKRILVSLGEQASHIGHNLLSVSSNVEHQVSSLSRCARFLCDLFKQSTPIPAAGFDSFSLNGSQSVMMKAATVFKPLELLWHSLEEWLILLQSEIANITQKSLNKIDGMDAGDVETKKKSATTDDQNLQDDNVVFSDENVTQNVGKILKSEDKLFHAPNIGAAAEISDHEDKSPLAQLHADGAPYRLVTSDAAAKTQGGAVCQTPLEYWNLKEDTIKSEDVVAAIAPRISAVIQTYYMTCACQTQQKMTSPKFIDFVCRHDKVLKYLVARNPKVIFDHFHFLLECPELMSRFMHIIKAQPFEGRKDWFYDNLHPSDHDSDLIHVPTSEQDMLIIHRDSVFHTSCNELLKVSPQKLKKRISIRFQGEEGMGQGVVREWFDVLSREILNPDYALFTQSPDGSTFQPNSNSAVNPDHLNYFHFTGQAMGLALYHKQIINVYFTRSFYKHILGIPVSYKDVASIDPEYAKNLQWILDHDISDLGLDLTFSVETDVFGVMQEVELKSGGTKITVDESNKKEYVQLVAELRLTKAIQPQIDSFLSGFHAFIPQSLVQMFDEFELWFWDIVGMFCQQEKVQLLQFVTGSINLLKLPEYPTKDELHDRLTVALQCGSQGYGMA</sequence>
<name>A0AAD9N8B2_9ANNE</name>
<dbReference type="PANTHER" id="PTHR11254">
    <property type="entry name" value="HECT DOMAIN UBIQUITIN-PROTEIN LIGASE"/>
    <property type="match status" value="1"/>
</dbReference>
<keyword evidence="12 19" id="KW-0040">ANK repeat</keyword>
<dbReference type="GO" id="GO:0005783">
    <property type="term" value="C:endoplasmic reticulum"/>
    <property type="evidence" value="ECO:0007669"/>
    <property type="project" value="UniProtKB-SubCell"/>
</dbReference>
<dbReference type="InterPro" id="IPR035983">
    <property type="entry name" value="Hect_E3_ubiquitin_ligase"/>
</dbReference>
<dbReference type="Pfam" id="PF00632">
    <property type="entry name" value="HECT"/>
    <property type="match status" value="1"/>
</dbReference>
<dbReference type="PROSITE" id="PS50088">
    <property type="entry name" value="ANK_REPEAT"/>
    <property type="match status" value="4"/>
</dbReference>
<dbReference type="PROSITE" id="PS50237">
    <property type="entry name" value="HECT"/>
    <property type="match status" value="3"/>
</dbReference>
<evidence type="ECO:0000256" key="2">
    <source>
        <dbReference type="ARBA" id="ARBA00004240"/>
    </source>
</evidence>
<dbReference type="SMART" id="SM00119">
    <property type="entry name" value="HECTc"/>
    <property type="match status" value="1"/>
</dbReference>
<gene>
    <name evidence="22" type="ORF">LSH36_164g00050</name>
</gene>
<dbReference type="FunFam" id="1.25.40.20:FF:000054">
    <property type="entry name" value="E3 ubiquitin-protein ligase HACE1 isoform X1"/>
    <property type="match status" value="1"/>
</dbReference>
<dbReference type="GO" id="GO:0006511">
    <property type="term" value="P:ubiquitin-dependent protein catabolic process"/>
    <property type="evidence" value="ECO:0007669"/>
    <property type="project" value="TreeGrafter"/>
</dbReference>
<feature type="repeat" description="ANK" evidence="19">
    <location>
        <begin position="159"/>
        <end position="191"/>
    </location>
</feature>
<evidence type="ECO:0000256" key="5">
    <source>
        <dbReference type="ARBA" id="ARBA00012485"/>
    </source>
</evidence>
<evidence type="ECO:0000256" key="11">
    <source>
        <dbReference type="ARBA" id="ARBA00023034"/>
    </source>
</evidence>
<dbReference type="Pfam" id="PF00023">
    <property type="entry name" value="Ank"/>
    <property type="match status" value="1"/>
</dbReference>
<dbReference type="GO" id="GO:0000209">
    <property type="term" value="P:protein polyubiquitination"/>
    <property type="evidence" value="ECO:0007669"/>
    <property type="project" value="TreeGrafter"/>
</dbReference>
<feature type="domain" description="HECT" evidence="21">
    <location>
        <begin position="832"/>
        <end position="864"/>
    </location>
</feature>
<dbReference type="GO" id="GO:0061025">
    <property type="term" value="P:membrane fusion"/>
    <property type="evidence" value="ECO:0007669"/>
    <property type="project" value="TreeGrafter"/>
</dbReference>
<evidence type="ECO:0000256" key="13">
    <source>
        <dbReference type="ARBA" id="ARBA00023136"/>
    </source>
</evidence>
<evidence type="ECO:0000256" key="7">
    <source>
        <dbReference type="ARBA" id="ARBA00022679"/>
    </source>
</evidence>
<evidence type="ECO:0000256" key="8">
    <source>
        <dbReference type="ARBA" id="ARBA00022737"/>
    </source>
</evidence>
<dbReference type="InterPro" id="IPR000569">
    <property type="entry name" value="HECT_dom"/>
</dbReference>
<dbReference type="InterPro" id="IPR002110">
    <property type="entry name" value="Ankyrin_rpt"/>
</dbReference>
<dbReference type="SUPFAM" id="SSF48403">
    <property type="entry name" value="Ankyrin repeat"/>
    <property type="match status" value="1"/>
</dbReference>
<comment type="catalytic activity">
    <reaction evidence="1">
        <text>S-ubiquitinyl-[E2 ubiquitin-conjugating enzyme]-L-cysteine + [acceptor protein]-L-lysine = [E2 ubiquitin-conjugating enzyme]-L-cysteine + N(6)-ubiquitinyl-[acceptor protein]-L-lysine.</text>
        <dbReference type="EC" id="2.3.2.26"/>
    </reaction>
</comment>
<dbReference type="AlphaFoldDB" id="A0AAD9N8B2"/>
<dbReference type="EMBL" id="JAODUP010000164">
    <property type="protein sequence ID" value="KAK2158741.1"/>
    <property type="molecule type" value="Genomic_DNA"/>
</dbReference>
<dbReference type="SMART" id="SM00248">
    <property type="entry name" value="ANK"/>
    <property type="match status" value="6"/>
</dbReference>
<keyword evidence="7" id="KW-0808">Transferase</keyword>
<dbReference type="InterPro" id="IPR036770">
    <property type="entry name" value="Ankyrin_rpt-contain_sf"/>
</dbReference>
<dbReference type="CDD" id="cd00078">
    <property type="entry name" value="HECTc"/>
    <property type="match status" value="1"/>
</dbReference>
<evidence type="ECO:0000259" key="21">
    <source>
        <dbReference type="PROSITE" id="PS50237"/>
    </source>
</evidence>
<keyword evidence="14" id="KW-0131">Cell cycle</keyword>
<evidence type="ECO:0000256" key="6">
    <source>
        <dbReference type="ARBA" id="ARBA00022490"/>
    </source>
</evidence>
<evidence type="ECO:0000256" key="18">
    <source>
        <dbReference type="ARBA" id="ARBA00042378"/>
    </source>
</evidence>
<keyword evidence="8" id="KW-0677">Repeat</keyword>
<keyword evidence="11" id="KW-0333">Golgi apparatus</keyword>
<proteinExistence type="predicted"/>
<dbReference type="FunFam" id="3.90.1750.10:FF:000079">
    <property type="entry name" value="E3 ubiquitin-protein ligase"/>
    <property type="match status" value="1"/>
</dbReference>
<evidence type="ECO:0000256" key="4">
    <source>
        <dbReference type="ARBA" id="ARBA00004906"/>
    </source>
</evidence>
<comment type="pathway">
    <text evidence="4">Protein modification; protein ubiquitination.</text>
</comment>
<dbReference type="GO" id="GO:0061630">
    <property type="term" value="F:ubiquitin protein ligase activity"/>
    <property type="evidence" value="ECO:0007669"/>
    <property type="project" value="UniProtKB-EC"/>
</dbReference>
<feature type="repeat" description="ANK" evidence="19">
    <location>
        <begin position="60"/>
        <end position="92"/>
    </location>
</feature>
<evidence type="ECO:0000256" key="16">
    <source>
        <dbReference type="ARBA" id="ARBA00040370"/>
    </source>
</evidence>
<evidence type="ECO:0000256" key="15">
    <source>
        <dbReference type="ARBA" id="ARBA00037859"/>
    </source>
</evidence>
<dbReference type="GO" id="GO:0005634">
    <property type="term" value="C:nucleus"/>
    <property type="evidence" value="ECO:0007669"/>
    <property type="project" value="TreeGrafter"/>
</dbReference>
<evidence type="ECO:0000256" key="1">
    <source>
        <dbReference type="ARBA" id="ARBA00000885"/>
    </source>
</evidence>
<evidence type="ECO:0000256" key="20">
    <source>
        <dbReference type="PROSITE-ProRule" id="PRU00104"/>
    </source>
</evidence>
<dbReference type="Proteomes" id="UP001208570">
    <property type="component" value="Unassembled WGS sequence"/>
</dbReference>
<dbReference type="SUPFAM" id="SSF56204">
    <property type="entry name" value="Hect, E3 ligase catalytic domain"/>
    <property type="match status" value="1"/>
</dbReference>
<evidence type="ECO:0000256" key="17">
    <source>
        <dbReference type="ARBA" id="ARBA00041409"/>
    </source>
</evidence>
<dbReference type="Gene3D" id="3.30.2160.10">
    <property type="entry name" value="Hect, E3 ligase catalytic domain"/>
    <property type="match status" value="1"/>
</dbReference>
<keyword evidence="10" id="KW-0256">Endoplasmic reticulum</keyword>
<comment type="caution">
    <text evidence="20">Lacks conserved residue(s) required for the propagation of feature annotation.</text>
</comment>
<keyword evidence="9 20" id="KW-0833">Ubl conjugation pathway</keyword>
<protein>
    <recommendedName>
        <fullName evidence="16">E3 ubiquitin-protein ligase HACE1</fullName>
        <ecNumber evidence="5">2.3.2.26</ecNumber>
    </recommendedName>
    <alternativeName>
        <fullName evidence="18">HECT domain and ankyrin repeat-containing E3 ubiquitin-protein ligase 1</fullName>
    </alternativeName>
    <alternativeName>
        <fullName evidence="17">HECT-type E3 ubiquitin transferase HACE1</fullName>
    </alternativeName>
</protein>
<evidence type="ECO:0000313" key="23">
    <source>
        <dbReference type="Proteomes" id="UP001208570"/>
    </source>
</evidence>
<dbReference type="Pfam" id="PF12796">
    <property type="entry name" value="Ank_2"/>
    <property type="match status" value="1"/>
</dbReference>
<evidence type="ECO:0000256" key="19">
    <source>
        <dbReference type="PROSITE-ProRule" id="PRU00023"/>
    </source>
</evidence>
<organism evidence="22 23">
    <name type="scientific">Paralvinella palmiformis</name>
    <dbReference type="NCBI Taxonomy" id="53620"/>
    <lineage>
        <taxon>Eukaryota</taxon>
        <taxon>Metazoa</taxon>
        <taxon>Spiralia</taxon>
        <taxon>Lophotrochozoa</taxon>
        <taxon>Annelida</taxon>
        <taxon>Polychaeta</taxon>
        <taxon>Sedentaria</taxon>
        <taxon>Canalipalpata</taxon>
        <taxon>Terebellida</taxon>
        <taxon>Terebelliformia</taxon>
        <taxon>Alvinellidae</taxon>
        <taxon>Paralvinella</taxon>
    </lineage>
</organism>
<dbReference type="Gene3D" id="1.25.40.20">
    <property type="entry name" value="Ankyrin repeat-containing domain"/>
    <property type="match status" value="2"/>
</dbReference>
<evidence type="ECO:0000256" key="10">
    <source>
        <dbReference type="ARBA" id="ARBA00022824"/>
    </source>
</evidence>
<feature type="domain" description="HECT" evidence="21">
    <location>
        <begin position="600"/>
        <end position="807"/>
    </location>
</feature>
<dbReference type="GO" id="GO:0032580">
    <property type="term" value="C:Golgi cisterna membrane"/>
    <property type="evidence" value="ECO:0007669"/>
    <property type="project" value="UniProtKB-SubCell"/>
</dbReference>
<reference evidence="22" key="1">
    <citation type="journal article" date="2023" name="Mol. Biol. Evol.">
        <title>Third-Generation Sequencing Reveals the Adaptive Role of the Epigenome in Three Deep-Sea Polychaetes.</title>
        <authorList>
            <person name="Perez M."/>
            <person name="Aroh O."/>
            <person name="Sun Y."/>
            <person name="Lan Y."/>
            <person name="Juniper S.K."/>
            <person name="Young C.R."/>
            <person name="Angers B."/>
            <person name="Qian P.Y."/>
        </authorList>
    </citation>
    <scope>NUCLEOTIDE SEQUENCE</scope>
    <source>
        <strain evidence="22">P08H-3</strain>
    </source>
</reference>
<feature type="repeat" description="ANK" evidence="19">
    <location>
        <begin position="93"/>
        <end position="125"/>
    </location>
</feature>
<comment type="subcellular location">
    <subcellularLocation>
        <location evidence="3">Cytoplasm</location>
    </subcellularLocation>
    <subcellularLocation>
        <location evidence="2">Endoplasmic reticulum</location>
    </subcellularLocation>
    <subcellularLocation>
        <location evidence="15">Golgi apparatus</location>
        <location evidence="15">Golgi stack membrane</location>
    </subcellularLocation>
</comment>
<keyword evidence="23" id="KW-1185">Reference proteome</keyword>
<dbReference type="PROSITE" id="PS50297">
    <property type="entry name" value="ANK_REP_REGION"/>
    <property type="match status" value="2"/>
</dbReference>
<dbReference type="GO" id="GO:0000139">
    <property type="term" value="C:Golgi membrane"/>
    <property type="evidence" value="ECO:0007669"/>
    <property type="project" value="TreeGrafter"/>
</dbReference>
<evidence type="ECO:0000313" key="22">
    <source>
        <dbReference type="EMBL" id="KAK2158741.1"/>
    </source>
</evidence>
<comment type="caution">
    <text evidence="22">The sequence shown here is derived from an EMBL/GenBank/DDBJ whole genome shotgun (WGS) entry which is preliminary data.</text>
</comment>
<keyword evidence="13" id="KW-0472">Membrane</keyword>
<dbReference type="FunFam" id="3.30.2160.10:FF:000001">
    <property type="entry name" value="E3 ubiquitin-protein ligase NEDD4-like"/>
    <property type="match status" value="1"/>
</dbReference>
<dbReference type="InterPro" id="IPR050409">
    <property type="entry name" value="E3_ubiq-protein_ligase"/>
</dbReference>
<evidence type="ECO:0000256" key="12">
    <source>
        <dbReference type="ARBA" id="ARBA00023043"/>
    </source>
</evidence>
<dbReference type="Gene3D" id="3.90.1750.10">
    <property type="entry name" value="Hect, E3 ligase catalytic domains"/>
    <property type="match status" value="1"/>
</dbReference>
<dbReference type="GO" id="GO:0007030">
    <property type="term" value="P:Golgi organization"/>
    <property type="evidence" value="ECO:0007669"/>
    <property type="project" value="TreeGrafter"/>
</dbReference>
<feature type="domain" description="HECT" evidence="21">
    <location>
        <begin position="808"/>
        <end position="831"/>
    </location>
</feature>
<dbReference type="Pfam" id="PF13637">
    <property type="entry name" value="Ank_4"/>
    <property type="match status" value="1"/>
</dbReference>
<evidence type="ECO:0000256" key="9">
    <source>
        <dbReference type="ARBA" id="ARBA00022786"/>
    </source>
</evidence>
<dbReference type="EC" id="2.3.2.26" evidence="5"/>
<accession>A0AAD9N8B2</accession>
<keyword evidence="6" id="KW-0963">Cytoplasm</keyword>